<keyword evidence="3" id="KW-1185">Reference proteome</keyword>
<proteinExistence type="predicted"/>
<sequence>MNLPPAPSQTLPGPFPEAFHAPFRGMRVIARTDVQLIFRRAPPAARPAPPAALHSPGGRPDTGSDHTAGALRGGSGEDAVKGVGTLSLADRPPTR</sequence>
<accession>A0ABN3HTH6</accession>
<name>A0ABN3HTH6_9ACTN</name>
<evidence type="ECO:0000313" key="3">
    <source>
        <dbReference type="Proteomes" id="UP001500058"/>
    </source>
</evidence>
<organism evidence="2 3">
    <name type="scientific">Streptomyces glaucosporus</name>
    <dbReference type="NCBI Taxonomy" id="284044"/>
    <lineage>
        <taxon>Bacteria</taxon>
        <taxon>Bacillati</taxon>
        <taxon>Actinomycetota</taxon>
        <taxon>Actinomycetes</taxon>
        <taxon>Kitasatosporales</taxon>
        <taxon>Streptomycetaceae</taxon>
        <taxon>Streptomyces</taxon>
    </lineage>
</organism>
<evidence type="ECO:0000256" key="1">
    <source>
        <dbReference type="SAM" id="MobiDB-lite"/>
    </source>
</evidence>
<feature type="region of interest" description="Disordered" evidence="1">
    <location>
        <begin position="42"/>
        <end position="95"/>
    </location>
</feature>
<dbReference type="Proteomes" id="UP001500058">
    <property type="component" value="Unassembled WGS sequence"/>
</dbReference>
<protein>
    <submittedName>
        <fullName evidence="2">Uncharacterized protein</fullName>
    </submittedName>
</protein>
<evidence type="ECO:0000313" key="2">
    <source>
        <dbReference type="EMBL" id="GAA2387097.1"/>
    </source>
</evidence>
<reference evidence="2 3" key="1">
    <citation type="journal article" date="2019" name="Int. J. Syst. Evol. Microbiol.">
        <title>The Global Catalogue of Microorganisms (GCM) 10K type strain sequencing project: providing services to taxonomists for standard genome sequencing and annotation.</title>
        <authorList>
            <consortium name="The Broad Institute Genomics Platform"/>
            <consortium name="The Broad Institute Genome Sequencing Center for Infectious Disease"/>
            <person name="Wu L."/>
            <person name="Ma J."/>
        </authorList>
    </citation>
    <scope>NUCLEOTIDE SEQUENCE [LARGE SCALE GENOMIC DNA]</scope>
    <source>
        <strain evidence="2 3">JCM 6921</strain>
    </source>
</reference>
<dbReference type="EMBL" id="BAAATJ010000002">
    <property type="protein sequence ID" value="GAA2387097.1"/>
    <property type="molecule type" value="Genomic_DNA"/>
</dbReference>
<comment type="caution">
    <text evidence="2">The sequence shown here is derived from an EMBL/GenBank/DDBJ whole genome shotgun (WGS) entry which is preliminary data.</text>
</comment>
<gene>
    <name evidence="2" type="ORF">GCM10010420_07560</name>
</gene>